<keyword evidence="17" id="KW-1185">Reference proteome</keyword>
<dbReference type="Pfam" id="PF00912">
    <property type="entry name" value="Transgly"/>
    <property type="match status" value="1"/>
</dbReference>
<dbReference type="AlphaFoldDB" id="A0A5C8P9J2"/>
<dbReference type="Gene3D" id="1.10.3810.10">
    <property type="entry name" value="Biosynthetic peptidoglycan transglycosylase-like"/>
    <property type="match status" value="1"/>
</dbReference>
<dbReference type="InterPro" id="IPR050396">
    <property type="entry name" value="Glycosyltr_51/Transpeptidase"/>
</dbReference>
<dbReference type="InterPro" id="IPR011815">
    <property type="entry name" value="PBP_1c"/>
</dbReference>
<keyword evidence="9" id="KW-0511">Multifunctional enzyme</keyword>
<dbReference type="Pfam" id="PF00905">
    <property type="entry name" value="Transpeptidase"/>
    <property type="match status" value="1"/>
</dbReference>
<gene>
    <name evidence="16" type="primary">pbpC</name>
    <name evidence="16" type="ORF">FHP25_34455</name>
</gene>
<evidence type="ECO:0000256" key="2">
    <source>
        <dbReference type="ARBA" id="ARBA00007090"/>
    </source>
</evidence>
<evidence type="ECO:0000259" key="15">
    <source>
        <dbReference type="Pfam" id="PF06832"/>
    </source>
</evidence>
<keyword evidence="5" id="KW-0645">Protease</keyword>
<dbReference type="EC" id="2.4.99.28" evidence="10"/>
<dbReference type="Proteomes" id="UP000321638">
    <property type="component" value="Unassembled WGS sequence"/>
</dbReference>
<comment type="caution">
    <text evidence="16">The sequence shown here is derived from an EMBL/GenBank/DDBJ whole genome shotgun (WGS) entry which is preliminary data.</text>
</comment>
<evidence type="ECO:0000256" key="12">
    <source>
        <dbReference type="SAM" id="MobiDB-lite"/>
    </source>
</evidence>
<proteinExistence type="inferred from homology"/>
<organism evidence="16 17">
    <name type="scientific">Vineibacter terrae</name>
    <dbReference type="NCBI Taxonomy" id="2586908"/>
    <lineage>
        <taxon>Bacteria</taxon>
        <taxon>Pseudomonadati</taxon>
        <taxon>Pseudomonadota</taxon>
        <taxon>Alphaproteobacteria</taxon>
        <taxon>Hyphomicrobiales</taxon>
        <taxon>Vineibacter</taxon>
    </lineage>
</organism>
<dbReference type="InterPro" id="IPR036950">
    <property type="entry name" value="PBP_transglycosylase"/>
</dbReference>
<keyword evidence="4" id="KW-0121">Carboxypeptidase</keyword>
<dbReference type="EMBL" id="VDUZ01000059">
    <property type="protein sequence ID" value="TXL70461.1"/>
    <property type="molecule type" value="Genomic_DNA"/>
</dbReference>
<keyword evidence="8" id="KW-0378">Hydrolase</keyword>
<dbReference type="InterPro" id="IPR012338">
    <property type="entry name" value="Beta-lactam/transpept-like"/>
</dbReference>
<reference evidence="16 17" key="1">
    <citation type="submission" date="2019-06" db="EMBL/GenBank/DDBJ databases">
        <title>New taxonomy in bacterial strain CC-CFT640, isolated from vineyard.</title>
        <authorList>
            <person name="Lin S.-Y."/>
            <person name="Tsai C.-F."/>
            <person name="Young C.-C."/>
        </authorList>
    </citation>
    <scope>NUCLEOTIDE SEQUENCE [LARGE SCALE GENOMIC DNA]</scope>
    <source>
        <strain evidence="16 17">CC-CFT640</strain>
    </source>
</reference>
<dbReference type="GO" id="GO:0004180">
    <property type="term" value="F:carboxypeptidase activity"/>
    <property type="evidence" value="ECO:0007669"/>
    <property type="project" value="UniProtKB-KW"/>
</dbReference>
<dbReference type="UniPathway" id="UPA00219"/>
<evidence type="ECO:0000256" key="9">
    <source>
        <dbReference type="ARBA" id="ARBA00023268"/>
    </source>
</evidence>
<dbReference type="PANTHER" id="PTHR32282">
    <property type="entry name" value="BINDING PROTEIN TRANSPEPTIDASE, PUTATIVE-RELATED"/>
    <property type="match status" value="1"/>
</dbReference>
<keyword evidence="7" id="KW-0808">Transferase</keyword>
<dbReference type="Gene3D" id="3.40.710.10">
    <property type="entry name" value="DD-peptidase/beta-lactamase superfamily"/>
    <property type="match status" value="1"/>
</dbReference>
<dbReference type="InterPro" id="IPR009647">
    <property type="entry name" value="PBP_C"/>
</dbReference>
<comment type="pathway">
    <text evidence="1">Cell wall biogenesis; peptidoglycan biosynthesis.</text>
</comment>
<feature type="domain" description="Penicillin-binding C-terminal" evidence="15">
    <location>
        <begin position="665"/>
        <end position="741"/>
    </location>
</feature>
<evidence type="ECO:0000256" key="5">
    <source>
        <dbReference type="ARBA" id="ARBA00022670"/>
    </source>
</evidence>
<evidence type="ECO:0000259" key="14">
    <source>
        <dbReference type="Pfam" id="PF00912"/>
    </source>
</evidence>
<feature type="domain" description="Penicillin-binding protein transpeptidase" evidence="13">
    <location>
        <begin position="334"/>
        <end position="560"/>
    </location>
</feature>
<dbReference type="Pfam" id="PF06832">
    <property type="entry name" value="BiPBP_C"/>
    <property type="match status" value="1"/>
</dbReference>
<keyword evidence="6" id="KW-0328">Glycosyltransferase</keyword>
<feature type="region of interest" description="Disordered" evidence="12">
    <location>
        <begin position="1"/>
        <end position="24"/>
    </location>
</feature>
<dbReference type="PANTHER" id="PTHR32282:SF15">
    <property type="entry name" value="PENICILLIN-BINDING PROTEIN 1C"/>
    <property type="match status" value="1"/>
</dbReference>
<evidence type="ECO:0000256" key="3">
    <source>
        <dbReference type="ARBA" id="ARBA00007739"/>
    </source>
</evidence>
<comment type="catalytic activity">
    <reaction evidence="11">
        <text>[GlcNAc-(1-&gt;4)-Mur2Ac(oyl-L-Ala-gamma-D-Glu-L-Lys-D-Ala-D-Ala)](n)-di-trans,octa-cis-undecaprenyl diphosphate + beta-D-GlcNAc-(1-&gt;4)-Mur2Ac(oyl-L-Ala-gamma-D-Glu-L-Lys-D-Ala-D-Ala)-di-trans,octa-cis-undecaprenyl diphosphate = [GlcNAc-(1-&gt;4)-Mur2Ac(oyl-L-Ala-gamma-D-Glu-L-Lys-D-Ala-D-Ala)](n+1)-di-trans,octa-cis-undecaprenyl diphosphate + di-trans,octa-cis-undecaprenyl diphosphate + H(+)</text>
        <dbReference type="Rhea" id="RHEA:23708"/>
        <dbReference type="Rhea" id="RHEA-COMP:9602"/>
        <dbReference type="Rhea" id="RHEA-COMP:9603"/>
        <dbReference type="ChEBI" id="CHEBI:15378"/>
        <dbReference type="ChEBI" id="CHEBI:58405"/>
        <dbReference type="ChEBI" id="CHEBI:60033"/>
        <dbReference type="ChEBI" id="CHEBI:78435"/>
        <dbReference type="EC" id="2.4.99.28"/>
    </reaction>
</comment>
<dbReference type="GO" id="GO:0008658">
    <property type="term" value="F:penicillin binding"/>
    <property type="evidence" value="ECO:0007669"/>
    <property type="project" value="InterPro"/>
</dbReference>
<evidence type="ECO:0000256" key="11">
    <source>
        <dbReference type="ARBA" id="ARBA00049902"/>
    </source>
</evidence>
<evidence type="ECO:0000256" key="4">
    <source>
        <dbReference type="ARBA" id="ARBA00022645"/>
    </source>
</evidence>
<evidence type="ECO:0000256" key="8">
    <source>
        <dbReference type="ARBA" id="ARBA00022801"/>
    </source>
</evidence>
<protein>
    <recommendedName>
        <fullName evidence="10">peptidoglycan glycosyltransferase</fullName>
        <ecNumber evidence="10">2.4.99.28</ecNumber>
    </recommendedName>
</protein>
<comment type="similarity">
    <text evidence="3">In the N-terminal section; belongs to the glycosyltransferase 51 family.</text>
</comment>
<accession>A0A5C8P9J2</accession>
<dbReference type="GO" id="GO:0030288">
    <property type="term" value="C:outer membrane-bounded periplasmic space"/>
    <property type="evidence" value="ECO:0007669"/>
    <property type="project" value="TreeGrafter"/>
</dbReference>
<dbReference type="OrthoDB" id="9766909at2"/>
<evidence type="ECO:0000256" key="6">
    <source>
        <dbReference type="ARBA" id="ARBA00022676"/>
    </source>
</evidence>
<evidence type="ECO:0000256" key="1">
    <source>
        <dbReference type="ARBA" id="ARBA00004752"/>
    </source>
</evidence>
<evidence type="ECO:0000259" key="13">
    <source>
        <dbReference type="Pfam" id="PF00905"/>
    </source>
</evidence>
<feature type="domain" description="Glycosyl transferase family 51" evidence="14">
    <location>
        <begin position="90"/>
        <end position="257"/>
    </location>
</feature>
<dbReference type="InterPro" id="IPR001460">
    <property type="entry name" value="PCN-bd_Tpept"/>
</dbReference>
<comment type="similarity">
    <text evidence="2">In the C-terminal section; belongs to the transpeptidase family.</text>
</comment>
<dbReference type="InterPro" id="IPR001264">
    <property type="entry name" value="Glyco_trans_51"/>
</dbReference>
<dbReference type="NCBIfam" id="TIGR02073">
    <property type="entry name" value="PBP_1c"/>
    <property type="match status" value="1"/>
</dbReference>
<evidence type="ECO:0000256" key="10">
    <source>
        <dbReference type="ARBA" id="ARBA00044770"/>
    </source>
</evidence>
<dbReference type="SUPFAM" id="SSF56601">
    <property type="entry name" value="beta-lactamase/transpeptidase-like"/>
    <property type="match status" value="1"/>
</dbReference>
<dbReference type="GO" id="GO:0006508">
    <property type="term" value="P:proteolysis"/>
    <property type="evidence" value="ECO:0007669"/>
    <property type="project" value="UniProtKB-KW"/>
</dbReference>
<dbReference type="SUPFAM" id="SSF53955">
    <property type="entry name" value="Lysozyme-like"/>
    <property type="match status" value="1"/>
</dbReference>
<dbReference type="InterPro" id="IPR023346">
    <property type="entry name" value="Lysozyme-like_dom_sf"/>
</dbReference>
<sequence length="748" mass="80676">MFFRTAGVHARTRSQRSEERTAVGARAPRRAWTRAVRNVARTLALAAVAAAGTLLALDRIFPPDLSRYEARSVEVLDADSRLLRAFTAPDSRWRLKATPADVDPLYLSLLKAYEDQRFDSHLGVDPLAAARAAFQYATRGRIVSGASTLSMQAARLLQPHQRRTFTGKLLQSARALQLEWRYSKDEILSIYLTLAPFGGNIEGVRAAALAYFGKEPRRLTPAEAALLVALPQSPERRRPDRFPDRAHAARDMVLQRVHERGAIDDQTLREAMAQPSPDQRLALPRIAPHVSQMLAARPPADGIIRTTIRRELQATAARLAAEERSRDASKGDIAVVIVDNRKGAIVAWHGGDLTGRQGYVDLVRAKRSPGSTLKPFIYGIAFDDGVAHPETFVDDAPIRFGDWMPRNFDGEHQGTLTIRRALQQSLNVPAVAALERIGAARFLALLRQSGVAPALPRGPGEPASLALALGGVGLSPLDLATLYAGLARDGTVRPLRLRAEDPVADGFRLMGPGAAWHVRDILANGPLPDGWTAPTRPLDGRRGGDRVIAFKTGTSYGFRDAWAAGVSGAYTIVVWTGRADGAPLPGRYGRDTALPILLKLFEQMPGEAAPHAAPPPDALIVARNSDLPPAMRVLIPQAARLQAATATLAPAPASSGMRAAAITPPKPPRILYPVANSTLEVTSDAVPLKAEGGSGALRWLVDGKPVPDDRFRAFPLWHPGGAGRTRLTVIDASGRSATIEVQIRMAGR</sequence>
<name>A0A5C8P9J2_9HYPH</name>
<evidence type="ECO:0000313" key="17">
    <source>
        <dbReference type="Proteomes" id="UP000321638"/>
    </source>
</evidence>
<dbReference type="GO" id="GO:0008955">
    <property type="term" value="F:peptidoglycan glycosyltransferase activity"/>
    <property type="evidence" value="ECO:0007669"/>
    <property type="project" value="UniProtKB-EC"/>
</dbReference>
<evidence type="ECO:0000256" key="7">
    <source>
        <dbReference type="ARBA" id="ARBA00022679"/>
    </source>
</evidence>
<evidence type="ECO:0000313" key="16">
    <source>
        <dbReference type="EMBL" id="TXL70461.1"/>
    </source>
</evidence>
<dbReference type="GO" id="GO:0009252">
    <property type="term" value="P:peptidoglycan biosynthetic process"/>
    <property type="evidence" value="ECO:0007669"/>
    <property type="project" value="UniProtKB-UniPathway"/>
</dbReference>